<name>A0A4Y8P958_9BACT</name>
<proteinExistence type="predicted"/>
<dbReference type="RefSeq" id="WP_134440600.1">
    <property type="nucleotide sequence ID" value="NZ_LXQC01000158.1"/>
</dbReference>
<comment type="caution">
    <text evidence="1">The sequence shown here is derived from an EMBL/GenBank/DDBJ whole genome shotgun (WGS) entry which is preliminary data.</text>
</comment>
<organism evidence="1 2">
    <name type="scientific">Methylacidiphilum caldifontis</name>
    <dbReference type="NCBI Taxonomy" id="2795386"/>
    <lineage>
        <taxon>Bacteria</taxon>
        <taxon>Pseudomonadati</taxon>
        <taxon>Verrucomicrobiota</taxon>
        <taxon>Methylacidiphilae</taxon>
        <taxon>Methylacidiphilales</taxon>
        <taxon>Methylacidiphilaceae</taxon>
        <taxon>Methylacidiphilum (ex Ratnadevi et al. 2023)</taxon>
    </lineage>
</organism>
<evidence type="ECO:0000313" key="2">
    <source>
        <dbReference type="Proteomes" id="UP000297713"/>
    </source>
</evidence>
<dbReference type="Proteomes" id="UP000297713">
    <property type="component" value="Unassembled WGS sequence"/>
</dbReference>
<reference evidence="1 2" key="1">
    <citation type="submission" date="2016-05" db="EMBL/GenBank/DDBJ databases">
        <title>Diversity and Homogeneity among Thermoacidophilic Verrucomicrobia Methanotrophs Linked with Geographical Origin.</title>
        <authorList>
            <person name="Erikstad H.-A."/>
            <person name="Smestad N.B."/>
            <person name="Ceballos R.M."/>
            <person name="Birkeland N.-K."/>
        </authorList>
    </citation>
    <scope>NUCLEOTIDE SEQUENCE [LARGE SCALE GENOMIC DNA]</scope>
    <source>
        <strain evidence="1 2">Phi</strain>
    </source>
</reference>
<dbReference type="OrthoDB" id="9769319at2"/>
<evidence type="ECO:0000313" key="1">
    <source>
        <dbReference type="EMBL" id="TFE67203.1"/>
    </source>
</evidence>
<accession>A0A4Y8P958</accession>
<dbReference type="SUPFAM" id="SSF53850">
    <property type="entry name" value="Periplasmic binding protein-like II"/>
    <property type="match status" value="1"/>
</dbReference>
<protein>
    <submittedName>
        <fullName evidence="1">Spermidine/putrescine ABC transporter substrate-binding protein</fullName>
    </submittedName>
</protein>
<gene>
    <name evidence="1" type="ORF">A7Q10_09785</name>
</gene>
<dbReference type="EMBL" id="LXQC01000158">
    <property type="protein sequence ID" value="TFE67203.1"/>
    <property type="molecule type" value="Genomic_DNA"/>
</dbReference>
<dbReference type="Gene3D" id="3.40.190.10">
    <property type="entry name" value="Periplasmic binding protein-like II"/>
    <property type="match status" value="2"/>
</dbReference>
<dbReference type="AlphaFoldDB" id="A0A4Y8P958"/>
<sequence length="284" mass="33111">MSLHLLVPEGHLPEALISEYHTRSGEQLSAVFYTDEQRAVEDINHQDFDLIAITDRMAYLLIQQNLLSPLPIEIKRLGLLDHKFLFHYYDPTNTYCWPYGWTLLGISWLHNPTLKNYPTRWIDLLSANYKIDYPPNDLLKTLIFQSLFHGSQAQASSFVNRPAVSFSVYIDTVSELLKRNEKEKNRLVILPKDYSWITLFHWAIPQKSHELEKIKTALLFLCTPQQQASILSCNWLGAVTAEAYMKTAEIQRKSSLIYPPATYLNLCRFFRMDHYLHKSDFQGL</sequence>
<keyword evidence="2" id="KW-1185">Reference proteome</keyword>